<name>A0A344UAJ9_9ACTN</name>
<reference evidence="2 3" key="1">
    <citation type="submission" date="2018-01" db="EMBL/GenBank/DDBJ databases">
        <title>Draft genome Sequence of streptomyces globosus LZH-48.</title>
        <authorList>
            <person name="Ran K."/>
            <person name="Li Z."/>
            <person name="Wei S."/>
            <person name="Dong R."/>
        </authorList>
    </citation>
    <scope>NUCLEOTIDE SEQUENCE [LARGE SCALE GENOMIC DNA]</scope>
    <source>
        <strain evidence="2 3">LZH-48</strain>
        <plasmid evidence="2 3">unnamed1</plasmid>
    </source>
</reference>
<dbReference type="RefSeq" id="WP_114059084.1">
    <property type="nucleotide sequence ID" value="NZ_CP030863.1"/>
</dbReference>
<evidence type="ECO:0000256" key="1">
    <source>
        <dbReference type="SAM" id="MobiDB-lite"/>
    </source>
</evidence>
<proteinExistence type="predicted"/>
<evidence type="ECO:0000313" key="3">
    <source>
        <dbReference type="Proteomes" id="UP000252004"/>
    </source>
</evidence>
<dbReference type="Proteomes" id="UP000252004">
    <property type="component" value="Plasmid unnamed1"/>
</dbReference>
<geneLocation type="plasmid" evidence="2 3">
    <name>unnamed1</name>
</geneLocation>
<accession>A0A344UAJ9</accession>
<protein>
    <submittedName>
        <fullName evidence="2">Uncharacterized protein</fullName>
    </submittedName>
</protein>
<dbReference type="AlphaFoldDB" id="A0A344UAJ9"/>
<dbReference type="EMBL" id="CP030863">
    <property type="protein sequence ID" value="AXE27920.1"/>
    <property type="molecule type" value="Genomic_DNA"/>
</dbReference>
<dbReference type="KEGG" id="sgz:C0216_30925"/>
<evidence type="ECO:0000313" key="2">
    <source>
        <dbReference type="EMBL" id="AXE27920.1"/>
    </source>
</evidence>
<dbReference type="OrthoDB" id="3478151at2"/>
<keyword evidence="3" id="KW-1185">Reference proteome</keyword>
<gene>
    <name evidence="2" type="ORF">C0216_30925</name>
</gene>
<feature type="region of interest" description="Disordered" evidence="1">
    <location>
        <begin position="1"/>
        <end position="29"/>
    </location>
</feature>
<feature type="compositionally biased region" description="Basic residues" evidence="1">
    <location>
        <begin position="13"/>
        <end position="23"/>
    </location>
</feature>
<organism evidence="2 3">
    <name type="scientific">Streptomyces globosus</name>
    <dbReference type="NCBI Taxonomy" id="68209"/>
    <lineage>
        <taxon>Bacteria</taxon>
        <taxon>Bacillati</taxon>
        <taxon>Actinomycetota</taxon>
        <taxon>Actinomycetes</taxon>
        <taxon>Kitasatosporales</taxon>
        <taxon>Streptomycetaceae</taxon>
        <taxon>Streptomyces</taxon>
    </lineage>
</organism>
<sequence length="189" mass="20747">MALPAAMPTAKERPRRTRTKRVSTRPALKLSKLPPSHIDLLDPLQATLVCKDCGTWVPITGMNSRVQKVVPHHTGKAHIADAIHCRGSNRRIDWDLTIPQWRQALTDAITEASSRTATTVLPKPFSPQTNWALQARAERTAAGRKADWQAVLPRVADADKARRAVPAGDTPAEARSVPTDHLTVQRLAS</sequence>
<keyword evidence="2" id="KW-0614">Plasmid</keyword>